<evidence type="ECO:0000313" key="8">
    <source>
        <dbReference type="Proteomes" id="UP000632858"/>
    </source>
</evidence>
<comment type="caution">
    <text evidence="7">The sequence shown here is derived from an EMBL/GenBank/DDBJ whole genome shotgun (WGS) entry which is preliminary data.</text>
</comment>
<feature type="transmembrane region" description="Helical" evidence="6">
    <location>
        <begin position="360"/>
        <end position="380"/>
    </location>
</feature>
<dbReference type="AlphaFoldDB" id="A0A917FK89"/>
<evidence type="ECO:0000256" key="5">
    <source>
        <dbReference type="ARBA" id="ARBA00023136"/>
    </source>
</evidence>
<keyword evidence="2" id="KW-1003">Cell membrane</keyword>
<evidence type="ECO:0000256" key="1">
    <source>
        <dbReference type="ARBA" id="ARBA00004651"/>
    </source>
</evidence>
<gene>
    <name evidence="7" type="ORF">GCM10010960_09980</name>
</gene>
<dbReference type="InterPro" id="IPR050833">
    <property type="entry name" value="Poly_Biosynth_Transport"/>
</dbReference>
<comment type="subcellular location">
    <subcellularLocation>
        <location evidence="1">Cell membrane</location>
        <topology evidence="1">Multi-pass membrane protein</topology>
    </subcellularLocation>
</comment>
<feature type="transmembrane region" description="Helical" evidence="6">
    <location>
        <begin position="92"/>
        <end position="113"/>
    </location>
</feature>
<reference evidence="7" key="1">
    <citation type="journal article" date="2014" name="Int. J. Syst. Evol. Microbiol.">
        <title>Complete genome sequence of Corynebacterium casei LMG S-19264T (=DSM 44701T), isolated from a smear-ripened cheese.</title>
        <authorList>
            <consortium name="US DOE Joint Genome Institute (JGI-PGF)"/>
            <person name="Walter F."/>
            <person name="Albersmeier A."/>
            <person name="Kalinowski J."/>
            <person name="Ruckert C."/>
        </authorList>
    </citation>
    <scope>NUCLEOTIDE SEQUENCE</scope>
    <source>
        <strain evidence="7">CGMCC 1.12726</strain>
    </source>
</reference>
<feature type="transmembrane region" description="Helical" evidence="6">
    <location>
        <begin position="293"/>
        <end position="312"/>
    </location>
</feature>
<dbReference type="Proteomes" id="UP000632858">
    <property type="component" value="Unassembled WGS sequence"/>
</dbReference>
<accession>A0A917FK89</accession>
<keyword evidence="4 6" id="KW-1133">Transmembrane helix</keyword>
<dbReference type="EMBL" id="BMFO01000002">
    <property type="protein sequence ID" value="GGF90141.1"/>
    <property type="molecule type" value="Genomic_DNA"/>
</dbReference>
<evidence type="ECO:0008006" key="9">
    <source>
        <dbReference type="Google" id="ProtNLM"/>
    </source>
</evidence>
<dbReference type="PANTHER" id="PTHR30250:SF11">
    <property type="entry name" value="O-ANTIGEN TRANSPORTER-RELATED"/>
    <property type="match status" value="1"/>
</dbReference>
<feature type="transmembrane region" description="Helical" evidence="6">
    <location>
        <begin position="119"/>
        <end position="141"/>
    </location>
</feature>
<dbReference type="PANTHER" id="PTHR30250">
    <property type="entry name" value="PST FAMILY PREDICTED COLANIC ACID TRANSPORTER"/>
    <property type="match status" value="1"/>
</dbReference>
<evidence type="ECO:0000256" key="3">
    <source>
        <dbReference type="ARBA" id="ARBA00022692"/>
    </source>
</evidence>
<keyword evidence="3 6" id="KW-0812">Transmembrane</keyword>
<evidence type="ECO:0000256" key="2">
    <source>
        <dbReference type="ARBA" id="ARBA00022475"/>
    </source>
</evidence>
<feature type="transmembrane region" description="Helical" evidence="6">
    <location>
        <begin position="153"/>
        <end position="173"/>
    </location>
</feature>
<keyword evidence="5 6" id="KW-0472">Membrane</keyword>
<keyword evidence="8" id="KW-1185">Reference proteome</keyword>
<evidence type="ECO:0000256" key="4">
    <source>
        <dbReference type="ARBA" id="ARBA00022989"/>
    </source>
</evidence>
<proteinExistence type="predicted"/>
<sequence length="415" mass="44211">MPFMKKHFSQGSVARNTLLTSNVLLLRLFLQASTLIVLAKTLGASSFGIFAGLSAAAVLSGSLSTLGMHFIILKASAGDQGKSRSIVAEYALWTTLVAGILMLLLYLFALSLINLGANLHTVIALGIAETVIQPFILLSCMEYQARNQIARSQIILTLPIALRCASVFFLAAWPNENVESTYAGLYLASSVISLFVAIKLQPGKWPGPKYWRRPTMAEVKSASGFAVQSATTIGPSEADKTVAAKLLTADIAGHYSLSARLISAATLPVMALMISVMPSLFGEKDRSAAKQKTLAIFTASGLYGLLLAATTWHAAPLLSLAFGSEYAYLSEILPYLSVFSISLSLRISGTTILTTQSMPLYRSAIEGIGVTLLILLAVTLLPKHGVMGLCIAVTASETTMAAIAWITLIMRSKNE</sequence>
<feature type="transmembrane region" description="Helical" evidence="6">
    <location>
        <begin position="332"/>
        <end position="353"/>
    </location>
</feature>
<feature type="transmembrane region" description="Helical" evidence="6">
    <location>
        <begin position="49"/>
        <end position="72"/>
    </location>
</feature>
<evidence type="ECO:0000256" key="6">
    <source>
        <dbReference type="SAM" id="Phobius"/>
    </source>
</evidence>
<protein>
    <recommendedName>
        <fullName evidence="9">Lipopolysaccharide biosynthesis protein</fullName>
    </recommendedName>
</protein>
<feature type="transmembrane region" description="Helical" evidence="6">
    <location>
        <begin position="386"/>
        <end position="410"/>
    </location>
</feature>
<name>A0A917FK89_9GAMM</name>
<dbReference type="GO" id="GO:0005886">
    <property type="term" value="C:plasma membrane"/>
    <property type="evidence" value="ECO:0007669"/>
    <property type="project" value="UniProtKB-SubCell"/>
</dbReference>
<feature type="transmembrane region" description="Helical" evidence="6">
    <location>
        <begin position="261"/>
        <end position="281"/>
    </location>
</feature>
<organism evidence="7 8">
    <name type="scientific">Arenimonas maotaiensis</name>
    <dbReference type="NCBI Taxonomy" id="1446479"/>
    <lineage>
        <taxon>Bacteria</taxon>
        <taxon>Pseudomonadati</taxon>
        <taxon>Pseudomonadota</taxon>
        <taxon>Gammaproteobacteria</taxon>
        <taxon>Lysobacterales</taxon>
        <taxon>Lysobacteraceae</taxon>
        <taxon>Arenimonas</taxon>
    </lineage>
</organism>
<reference evidence="7" key="2">
    <citation type="submission" date="2020-09" db="EMBL/GenBank/DDBJ databases">
        <authorList>
            <person name="Sun Q."/>
            <person name="Zhou Y."/>
        </authorList>
    </citation>
    <scope>NUCLEOTIDE SEQUENCE</scope>
    <source>
        <strain evidence="7">CGMCC 1.12726</strain>
    </source>
</reference>
<evidence type="ECO:0000313" key="7">
    <source>
        <dbReference type="EMBL" id="GGF90141.1"/>
    </source>
</evidence>